<accession>A0A4V3XET4</accession>
<evidence type="ECO:0000313" key="6">
    <source>
        <dbReference type="EMBL" id="THH14903.1"/>
    </source>
</evidence>
<dbReference type="InterPro" id="IPR051639">
    <property type="entry name" value="BCD1"/>
</dbReference>
<dbReference type="Gene3D" id="3.30.60.190">
    <property type="match status" value="1"/>
</dbReference>
<dbReference type="InterPro" id="IPR007529">
    <property type="entry name" value="Znf_HIT"/>
</dbReference>
<proteinExistence type="predicted"/>
<dbReference type="Pfam" id="PF04438">
    <property type="entry name" value="zf-HIT"/>
    <property type="match status" value="1"/>
</dbReference>
<gene>
    <name evidence="6" type="ORF">EW146_g5491</name>
</gene>
<dbReference type="GO" id="GO:0008270">
    <property type="term" value="F:zinc ion binding"/>
    <property type="evidence" value="ECO:0007669"/>
    <property type="project" value="UniProtKB-UniRule"/>
</dbReference>
<dbReference type="CDD" id="cd23024">
    <property type="entry name" value="zf-HIT_ZNHIT2-3"/>
    <property type="match status" value="1"/>
</dbReference>
<dbReference type="PANTHER" id="PTHR13483:SF11">
    <property type="entry name" value="ZINC FINGER HIT DOMAIN-CONTAINING PROTEIN 3"/>
    <property type="match status" value="1"/>
</dbReference>
<dbReference type="GO" id="GO:0000492">
    <property type="term" value="P:box C/D snoRNP assembly"/>
    <property type="evidence" value="ECO:0007669"/>
    <property type="project" value="TreeGrafter"/>
</dbReference>
<dbReference type="EMBL" id="SGPL01000242">
    <property type="protein sequence ID" value="THH14903.1"/>
    <property type="molecule type" value="Genomic_DNA"/>
</dbReference>
<organism evidence="6 7">
    <name type="scientific">Bondarzewia mesenterica</name>
    <dbReference type="NCBI Taxonomy" id="1095465"/>
    <lineage>
        <taxon>Eukaryota</taxon>
        <taxon>Fungi</taxon>
        <taxon>Dikarya</taxon>
        <taxon>Basidiomycota</taxon>
        <taxon>Agaricomycotina</taxon>
        <taxon>Agaricomycetes</taxon>
        <taxon>Russulales</taxon>
        <taxon>Bondarzewiaceae</taxon>
        <taxon>Bondarzewia</taxon>
    </lineage>
</organism>
<dbReference type="PROSITE" id="PS51083">
    <property type="entry name" value="ZF_HIT"/>
    <property type="match status" value="1"/>
</dbReference>
<evidence type="ECO:0000256" key="3">
    <source>
        <dbReference type="ARBA" id="ARBA00022833"/>
    </source>
</evidence>
<keyword evidence="1" id="KW-0479">Metal-binding</keyword>
<evidence type="ECO:0000256" key="1">
    <source>
        <dbReference type="ARBA" id="ARBA00022723"/>
    </source>
</evidence>
<dbReference type="OrthoDB" id="18412at2759"/>
<dbReference type="GO" id="GO:0005634">
    <property type="term" value="C:nucleus"/>
    <property type="evidence" value="ECO:0007669"/>
    <property type="project" value="TreeGrafter"/>
</dbReference>
<dbReference type="GO" id="GO:0048254">
    <property type="term" value="P:snoRNA localization"/>
    <property type="evidence" value="ECO:0007669"/>
    <property type="project" value="TreeGrafter"/>
</dbReference>
<protein>
    <recommendedName>
        <fullName evidence="5">HIT-type domain-containing protein</fullName>
    </recommendedName>
</protein>
<reference evidence="6 7" key="1">
    <citation type="submission" date="2019-02" db="EMBL/GenBank/DDBJ databases">
        <title>Genome sequencing of the rare red list fungi Bondarzewia mesenterica.</title>
        <authorList>
            <person name="Buettner E."/>
            <person name="Kellner H."/>
        </authorList>
    </citation>
    <scope>NUCLEOTIDE SEQUENCE [LARGE SCALE GENOMIC DNA]</scope>
    <source>
        <strain evidence="6 7">DSM 108281</strain>
    </source>
</reference>
<feature type="domain" description="HIT-type" evidence="5">
    <location>
        <begin position="9"/>
        <end position="43"/>
    </location>
</feature>
<keyword evidence="3" id="KW-0862">Zinc</keyword>
<dbReference type="GO" id="GO:0000463">
    <property type="term" value="P:maturation of LSU-rRNA from tricistronic rRNA transcript (SSU-rRNA, 5.8S rRNA, LSU-rRNA)"/>
    <property type="evidence" value="ECO:0007669"/>
    <property type="project" value="TreeGrafter"/>
</dbReference>
<dbReference type="Proteomes" id="UP000310158">
    <property type="component" value="Unassembled WGS sequence"/>
</dbReference>
<evidence type="ECO:0000313" key="7">
    <source>
        <dbReference type="Proteomes" id="UP000310158"/>
    </source>
</evidence>
<dbReference type="GO" id="GO:0070761">
    <property type="term" value="C:pre-snoRNP complex"/>
    <property type="evidence" value="ECO:0007669"/>
    <property type="project" value="TreeGrafter"/>
</dbReference>
<dbReference type="PANTHER" id="PTHR13483">
    <property type="entry name" value="BOX C_D SNORNA PROTEIN 1-RELATED"/>
    <property type="match status" value="1"/>
</dbReference>
<evidence type="ECO:0000256" key="4">
    <source>
        <dbReference type="PROSITE-ProRule" id="PRU00453"/>
    </source>
</evidence>
<keyword evidence="2 4" id="KW-0863">Zinc-finger</keyword>
<dbReference type="SUPFAM" id="SSF144232">
    <property type="entry name" value="HIT/MYND zinc finger-like"/>
    <property type="match status" value="1"/>
</dbReference>
<sequence>MPPRPRAPCQICKSNDSKYSCSKCSILYCSVPCYKKHKDLAVALNEKSSEEDLPLRPLTSLNWPYIPEESAYPDPLKRDDPKPLQLHQYEAIGGQTILPSYVARLIMICNLPCAATSPDVRKTLATSPRLKELLRSIDTMRGAQREEALQRALGVSVSDARVGDLPGIPTTASDGTVYAEDDRKTLRVLAEAVEAAVRGGKEGVLGLDWGD</sequence>
<evidence type="ECO:0000256" key="2">
    <source>
        <dbReference type="ARBA" id="ARBA00022771"/>
    </source>
</evidence>
<comment type="caution">
    <text evidence="6">The sequence shown here is derived from an EMBL/GenBank/DDBJ whole genome shotgun (WGS) entry which is preliminary data.</text>
</comment>
<evidence type="ECO:0000259" key="5">
    <source>
        <dbReference type="PROSITE" id="PS51083"/>
    </source>
</evidence>
<dbReference type="AlphaFoldDB" id="A0A4V3XET4"/>
<name>A0A4V3XET4_9AGAM</name>
<keyword evidence="7" id="KW-1185">Reference proteome</keyword>